<evidence type="ECO:0000313" key="2">
    <source>
        <dbReference type="EMBL" id="BAD35284.1"/>
    </source>
</evidence>
<organism evidence="3 4">
    <name type="scientific">Oryza sativa subsp. japonica</name>
    <name type="common">Rice</name>
    <dbReference type="NCBI Taxonomy" id="39947"/>
    <lineage>
        <taxon>Eukaryota</taxon>
        <taxon>Viridiplantae</taxon>
        <taxon>Streptophyta</taxon>
        <taxon>Embryophyta</taxon>
        <taxon>Tracheophyta</taxon>
        <taxon>Spermatophyta</taxon>
        <taxon>Magnoliopsida</taxon>
        <taxon>Liliopsida</taxon>
        <taxon>Poales</taxon>
        <taxon>Poaceae</taxon>
        <taxon>BOP clade</taxon>
        <taxon>Oryzoideae</taxon>
        <taxon>Oryzeae</taxon>
        <taxon>Oryzinae</taxon>
        <taxon>Oryza</taxon>
        <taxon>Oryza sativa</taxon>
    </lineage>
</organism>
<evidence type="ECO:0000256" key="1">
    <source>
        <dbReference type="SAM" id="MobiDB-lite"/>
    </source>
</evidence>
<reference evidence="3" key="2">
    <citation type="submission" date="2001-10" db="EMBL/GenBank/DDBJ databases">
        <title>Oryza sativa nipponbare(GA3) genomic DNA, chromosome 6, PAC clone:P0648E08.</title>
        <authorList>
            <person name="Sasaki T."/>
            <person name="Matsumoto T."/>
            <person name="Yamamoto K."/>
        </authorList>
    </citation>
    <scope>NUCLEOTIDE SEQUENCE</scope>
</reference>
<name>Q69V37_ORYSJ</name>
<reference evidence="2" key="1">
    <citation type="submission" date="2001-04" db="EMBL/GenBank/DDBJ databases">
        <title>Oryza sativa nipponbare(GA3) genomic DNA, chromosome 6, PAC clone:P0698A06.</title>
        <authorList>
            <person name="Sasaki T."/>
            <person name="Matsumoto T."/>
            <person name="Yamamoto K."/>
        </authorList>
    </citation>
    <scope>NUCLEOTIDE SEQUENCE</scope>
</reference>
<dbReference type="EMBL" id="AP003514">
    <property type="protein sequence ID" value="BAD35284.1"/>
    <property type="molecule type" value="Genomic_DNA"/>
</dbReference>
<reference evidence="4" key="3">
    <citation type="journal article" date="2005" name="Nature">
        <title>The map-based sequence of the rice genome.</title>
        <authorList>
            <consortium name="International rice genome sequencing project (IRGSP)"/>
            <person name="Matsumoto T."/>
            <person name="Wu J."/>
            <person name="Kanamori H."/>
            <person name="Katayose Y."/>
            <person name="Fujisawa M."/>
            <person name="Namiki N."/>
            <person name="Mizuno H."/>
            <person name="Yamamoto K."/>
            <person name="Antonio B.A."/>
            <person name="Baba T."/>
            <person name="Sakata K."/>
            <person name="Nagamura Y."/>
            <person name="Aoki H."/>
            <person name="Arikawa K."/>
            <person name="Arita K."/>
            <person name="Bito T."/>
            <person name="Chiden Y."/>
            <person name="Fujitsuka N."/>
            <person name="Fukunaka R."/>
            <person name="Hamada M."/>
            <person name="Harada C."/>
            <person name="Hayashi A."/>
            <person name="Hijishita S."/>
            <person name="Honda M."/>
            <person name="Hosokawa S."/>
            <person name="Ichikawa Y."/>
            <person name="Idonuma A."/>
            <person name="Iijima M."/>
            <person name="Ikeda M."/>
            <person name="Ikeno M."/>
            <person name="Ito K."/>
            <person name="Ito S."/>
            <person name="Ito T."/>
            <person name="Ito Y."/>
            <person name="Ito Y."/>
            <person name="Iwabuchi A."/>
            <person name="Kamiya K."/>
            <person name="Karasawa W."/>
            <person name="Kurita K."/>
            <person name="Katagiri S."/>
            <person name="Kikuta A."/>
            <person name="Kobayashi H."/>
            <person name="Kobayashi N."/>
            <person name="Machita K."/>
            <person name="Maehara T."/>
            <person name="Masukawa M."/>
            <person name="Mizubayashi T."/>
            <person name="Mukai Y."/>
            <person name="Nagasaki H."/>
            <person name="Nagata Y."/>
            <person name="Naito S."/>
            <person name="Nakashima M."/>
            <person name="Nakama Y."/>
            <person name="Nakamichi Y."/>
            <person name="Nakamura M."/>
            <person name="Meguro A."/>
            <person name="Negishi M."/>
            <person name="Ohta I."/>
            <person name="Ohta T."/>
            <person name="Okamoto M."/>
            <person name="Ono N."/>
            <person name="Saji S."/>
            <person name="Sakaguchi M."/>
            <person name="Sakai K."/>
            <person name="Shibata M."/>
            <person name="Shimokawa T."/>
            <person name="Song J."/>
            <person name="Takazaki Y."/>
            <person name="Terasawa K."/>
            <person name="Tsugane M."/>
            <person name="Tsuji K."/>
            <person name="Ueda S."/>
            <person name="Waki K."/>
            <person name="Yamagata H."/>
            <person name="Yamamoto M."/>
            <person name="Yamamoto S."/>
            <person name="Yamane H."/>
            <person name="Yoshiki S."/>
            <person name="Yoshihara R."/>
            <person name="Yukawa K."/>
            <person name="Zhong H."/>
            <person name="Yano M."/>
            <person name="Yuan Q."/>
            <person name="Ouyang S."/>
            <person name="Liu J."/>
            <person name="Jones K.M."/>
            <person name="Gansberger K."/>
            <person name="Moffat K."/>
            <person name="Hill J."/>
            <person name="Bera J."/>
            <person name="Fadrosh D."/>
            <person name="Jin S."/>
            <person name="Johri S."/>
            <person name="Kim M."/>
            <person name="Overton L."/>
            <person name="Reardon M."/>
            <person name="Tsitrin T."/>
            <person name="Vuong H."/>
            <person name="Weaver B."/>
            <person name="Ciecko A."/>
            <person name="Tallon L."/>
            <person name="Jackson J."/>
            <person name="Pai G."/>
            <person name="Aken S.V."/>
            <person name="Utterback T."/>
            <person name="Reidmuller S."/>
            <person name="Feldblyum T."/>
            <person name="Hsiao J."/>
            <person name="Zismann V."/>
            <person name="Iobst S."/>
            <person name="de Vazeille A.R."/>
            <person name="Buell C.R."/>
            <person name="Ying K."/>
            <person name="Li Y."/>
            <person name="Lu T."/>
            <person name="Huang Y."/>
            <person name="Zhao Q."/>
            <person name="Feng Q."/>
            <person name="Zhang L."/>
            <person name="Zhu J."/>
            <person name="Weng Q."/>
            <person name="Mu J."/>
            <person name="Lu Y."/>
            <person name="Fan D."/>
            <person name="Liu Y."/>
            <person name="Guan J."/>
            <person name="Zhang Y."/>
            <person name="Yu S."/>
            <person name="Liu X."/>
            <person name="Zhang Y."/>
            <person name="Hong G."/>
            <person name="Han B."/>
            <person name="Choisne N."/>
            <person name="Demange N."/>
            <person name="Orjeda G."/>
            <person name="Samain S."/>
            <person name="Cattolico L."/>
            <person name="Pelletier E."/>
            <person name="Couloux A."/>
            <person name="Segurens B."/>
            <person name="Wincker P."/>
            <person name="D'Hont A."/>
            <person name="Scarpelli C."/>
            <person name="Weissenbach J."/>
            <person name="Salanoubat M."/>
            <person name="Quetier F."/>
            <person name="Yu Y."/>
            <person name="Kim H.R."/>
            <person name="Rambo T."/>
            <person name="Currie J."/>
            <person name="Collura K."/>
            <person name="Luo M."/>
            <person name="Yang T."/>
            <person name="Ammiraju J.S.S."/>
            <person name="Engler F."/>
            <person name="Soderlund C."/>
            <person name="Wing R.A."/>
            <person name="Palmer L.E."/>
            <person name="de la Bastide M."/>
            <person name="Spiegel L."/>
            <person name="Nascimento L."/>
            <person name="Zutavern T."/>
            <person name="O'Shaughnessy A."/>
            <person name="Dike S."/>
            <person name="Dedhia N."/>
            <person name="Preston R."/>
            <person name="Balija V."/>
            <person name="McCombie W.R."/>
            <person name="Chow T."/>
            <person name="Chen H."/>
            <person name="Chung M."/>
            <person name="Chen C."/>
            <person name="Shaw J."/>
            <person name="Wu H."/>
            <person name="Hsiao K."/>
            <person name="Chao Y."/>
            <person name="Chu M."/>
            <person name="Cheng C."/>
            <person name="Hour A."/>
            <person name="Lee P."/>
            <person name="Lin S."/>
            <person name="Lin Y."/>
            <person name="Liou J."/>
            <person name="Liu S."/>
            <person name="Hsing Y."/>
            <person name="Raghuvanshi S."/>
            <person name="Mohanty A."/>
            <person name="Bharti A.K."/>
            <person name="Gaur A."/>
            <person name="Gupta V."/>
            <person name="Kumar D."/>
            <person name="Ravi V."/>
            <person name="Vij S."/>
            <person name="Kapur A."/>
            <person name="Khurana P."/>
            <person name="Khurana P."/>
            <person name="Khurana J.P."/>
            <person name="Tyagi A.K."/>
            <person name="Gaikwad K."/>
            <person name="Singh A."/>
            <person name="Dalal V."/>
            <person name="Srivastava S."/>
            <person name="Dixit A."/>
            <person name="Pal A.K."/>
            <person name="Ghazi I.A."/>
            <person name="Yadav M."/>
            <person name="Pandit A."/>
            <person name="Bhargava A."/>
            <person name="Sureshbabu K."/>
            <person name="Batra K."/>
            <person name="Sharma T.R."/>
            <person name="Mohapatra T."/>
            <person name="Singh N.K."/>
            <person name="Messing J."/>
            <person name="Nelson A.B."/>
            <person name="Fuks G."/>
            <person name="Kavchok S."/>
            <person name="Keizer G."/>
            <person name="Linton E."/>
            <person name="Llaca V."/>
            <person name="Song R."/>
            <person name="Tanyolac B."/>
            <person name="Young S."/>
            <person name="Ho-Il K."/>
            <person name="Hahn J.H."/>
            <person name="Sangsakoo G."/>
            <person name="Vanavichit A."/>
            <person name="de Mattos Luiz.A.T."/>
            <person name="Zimmer P.D."/>
            <person name="Malone G."/>
            <person name="Dellagostin O."/>
            <person name="de Oliveira A.C."/>
            <person name="Bevan M."/>
            <person name="Bancroft I."/>
            <person name="Minx P."/>
            <person name="Cordum H."/>
            <person name="Wilson R."/>
            <person name="Cheng Z."/>
            <person name="Jin W."/>
            <person name="Jiang J."/>
            <person name="Leong S.A."/>
            <person name="Iwama H."/>
            <person name="Gojobori T."/>
            <person name="Itoh T."/>
            <person name="Niimura Y."/>
            <person name="Fujii Y."/>
            <person name="Habara T."/>
            <person name="Sakai H."/>
            <person name="Sato Y."/>
            <person name="Wilson G."/>
            <person name="Kumar K."/>
            <person name="McCouch S."/>
            <person name="Juretic N."/>
            <person name="Hoen D."/>
            <person name="Wright S."/>
            <person name="Bruskiewich R."/>
            <person name="Bureau T."/>
            <person name="Miyao A."/>
            <person name="Hirochika H."/>
            <person name="Nishikawa T."/>
            <person name="Kadowaki K."/>
            <person name="Sugiura M."/>
            <person name="Burr B."/>
            <person name="Sasaki T."/>
        </authorList>
    </citation>
    <scope>NUCLEOTIDE SEQUENCE [LARGE SCALE GENOMIC DNA]</scope>
    <source>
        <strain evidence="4">cv. Nipponbare</strain>
    </source>
</reference>
<proteinExistence type="predicted"/>
<sequence>MRDREDRSTREDQLISSDLYLILSSLTPSLPLPLPPPISSSISSGSASSPLLFTSQSPLDLPPPVSSLLLRRRRPGGHGGGLARPGSAEAPSRGGRAATEVASRALTRWPGGEAQRAAAVGQRAARTAGPRTERHHAGSPFFFFYNL</sequence>
<protein>
    <submittedName>
        <fullName evidence="3">Uncharacterized protein</fullName>
    </submittedName>
</protein>
<evidence type="ECO:0000313" key="4">
    <source>
        <dbReference type="Proteomes" id="UP000000763"/>
    </source>
</evidence>
<dbReference type="AlphaFoldDB" id="Q69V37"/>
<dbReference type="EMBL" id="AP004280">
    <property type="protein sequence ID" value="BAD35641.1"/>
    <property type="molecule type" value="Genomic_DNA"/>
</dbReference>
<evidence type="ECO:0000313" key="3">
    <source>
        <dbReference type="EMBL" id="BAD35641.1"/>
    </source>
</evidence>
<dbReference type="Proteomes" id="UP000000763">
    <property type="component" value="Chromosome 6"/>
</dbReference>
<feature type="compositionally biased region" description="Low complexity" evidence="1">
    <location>
        <begin position="39"/>
        <end position="59"/>
    </location>
</feature>
<accession>Q69V37</accession>
<gene>
    <name evidence="3" type="ORF">P0648E08.14</name>
    <name evidence="2" type="ORF">P0698A06.40</name>
</gene>
<feature type="region of interest" description="Disordered" evidence="1">
    <location>
        <begin position="38"/>
        <end position="98"/>
    </location>
</feature>
<reference evidence="4" key="4">
    <citation type="journal article" date="2008" name="Nucleic Acids Res.">
        <title>The rice annotation project database (RAP-DB): 2008 update.</title>
        <authorList>
            <consortium name="The rice annotation project (RAP)"/>
        </authorList>
    </citation>
    <scope>GENOME REANNOTATION</scope>
    <source>
        <strain evidence="4">cv. Nipponbare</strain>
    </source>
</reference>